<proteinExistence type="predicted"/>
<feature type="region of interest" description="Disordered" evidence="1">
    <location>
        <begin position="66"/>
        <end position="85"/>
    </location>
</feature>
<sequence>MLKLVKINSAPPGIKHFRIGKTSTTNRPRLIVNCESKVKMVFKSLQLIKDNETFKNIMIVNDRSPMQMNQHKNNKKEFEERRQNGESDLQIKYFEGVPKIVKIKCEN</sequence>
<dbReference type="OrthoDB" id="6683395at2759"/>
<evidence type="ECO:0000256" key="1">
    <source>
        <dbReference type="SAM" id="MobiDB-lite"/>
    </source>
</evidence>
<gene>
    <name evidence="2" type="ORF">ACAOBT_LOCUS30926</name>
</gene>
<name>A0A9P0MC12_ACAOB</name>
<evidence type="ECO:0000313" key="2">
    <source>
        <dbReference type="EMBL" id="CAH2009532.1"/>
    </source>
</evidence>
<evidence type="ECO:0000313" key="3">
    <source>
        <dbReference type="Proteomes" id="UP001152888"/>
    </source>
</evidence>
<dbReference type="EMBL" id="CAKOFQ010007889">
    <property type="protein sequence ID" value="CAH2009532.1"/>
    <property type="molecule type" value="Genomic_DNA"/>
</dbReference>
<feature type="compositionally biased region" description="Basic and acidic residues" evidence="1">
    <location>
        <begin position="75"/>
        <end position="85"/>
    </location>
</feature>
<keyword evidence="3" id="KW-1185">Reference proteome</keyword>
<reference evidence="2" key="1">
    <citation type="submission" date="2022-03" db="EMBL/GenBank/DDBJ databases">
        <authorList>
            <person name="Sayadi A."/>
        </authorList>
    </citation>
    <scope>NUCLEOTIDE SEQUENCE</scope>
</reference>
<accession>A0A9P0MC12</accession>
<dbReference type="Proteomes" id="UP001152888">
    <property type="component" value="Unassembled WGS sequence"/>
</dbReference>
<dbReference type="AlphaFoldDB" id="A0A9P0MC12"/>
<organism evidence="2 3">
    <name type="scientific">Acanthoscelides obtectus</name>
    <name type="common">Bean weevil</name>
    <name type="synonym">Bruchus obtectus</name>
    <dbReference type="NCBI Taxonomy" id="200917"/>
    <lineage>
        <taxon>Eukaryota</taxon>
        <taxon>Metazoa</taxon>
        <taxon>Ecdysozoa</taxon>
        <taxon>Arthropoda</taxon>
        <taxon>Hexapoda</taxon>
        <taxon>Insecta</taxon>
        <taxon>Pterygota</taxon>
        <taxon>Neoptera</taxon>
        <taxon>Endopterygota</taxon>
        <taxon>Coleoptera</taxon>
        <taxon>Polyphaga</taxon>
        <taxon>Cucujiformia</taxon>
        <taxon>Chrysomeloidea</taxon>
        <taxon>Chrysomelidae</taxon>
        <taxon>Bruchinae</taxon>
        <taxon>Bruchini</taxon>
        <taxon>Acanthoscelides</taxon>
    </lineage>
</organism>
<protein>
    <submittedName>
        <fullName evidence="2">Uncharacterized protein</fullName>
    </submittedName>
</protein>
<comment type="caution">
    <text evidence="2">The sequence shown here is derived from an EMBL/GenBank/DDBJ whole genome shotgun (WGS) entry which is preliminary data.</text>
</comment>